<evidence type="ECO:0000313" key="2">
    <source>
        <dbReference type="Proteomes" id="UP000078460"/>
    </source>
</evidence>
<name>A0A175Y6M1_9SPHN</name>
<sequence length="447" mass="49756">MTRGESRLSEAGSAPNGGSTVYGMPTYENRRVAIDEVHARPYLLIESPRALVQLAFMNEGNLAKDKATLAEISSRMGASLPDQNSPLHGLTWDQGKLHCEKHTEFSTYLWSAPVDPDTGDLAGEDPFKHGFTPPGPVICGIRLDVVAWTEETATYIDRFDPISRCHSLVEDGMADIVTDFRQDADGLTRILILDRGLTPIRLGALAQRLLEIETYRTLALLGIPLTQSLGPHLRNIEKRLAAITDEMRKSARRNSEALLSRLTDLSAELEADTASSLYRFGASRAYYEIVEERLAALGETFVPGCYRWRSFLHRRIAPAMRTCRVIEERQANLSDKLARATTLLRSWIDVQLERQNSDLLASMNNRAKLQLQLQQTVEGLSVAAISYYVIGLLSYFIKGIPGIHDAVAPELVIAALVPLVLLGVWWTVRRIRHAHKDHGQPPAKGQM</sequence>
<dbReference type="AlphaFoldDB" id="A0A175Y6M1"/>
<dbReference type="InterPro" id="IPR021830">
    <property type="entry name" value="DUF3422"/>
</dbReference>
<dbReference type="EMBL" id="LQCK02000005">
    <property type="protein sequence ID" value="KZB96198.1"/>
    <property type="molecule type" value="Genomic_DNA"/>
</dbReference>
<organism evidence="1 2">
    <name type="scientific">Sphingomonas melonis TY</name>
    <dbReference type="NCBI Taxonomy" id="621456"/>
    <lineage>
        <taxon>Bacteria</taxon>
        <taxon>Pseudomonadati</taxon>
        <taxon>Pseudomonadota</taxon>
        <taxon>Alphaproteobacteria</taxon>
        <taxon>Sphingomonadales</taxon>
        <taxon>Sphingomonadaceae</taxon>
        <taxon>Sphingomonas</taxon>
    </lineage>
</organism>
<protein>
    <submittedName>
        <fullName evidence="1">Egg lysin</fullName>
    </submittedName>
</protein>
<dbReference type="KEGG" id="smy:BJP26_15405"/>
<reference evidence="1" key="1">
    <citation type="submission" date="2016-03" db="EMBL/GenBank/DDBJ databases">
        <title>Sphingomonas melonis TY, whole genome shotgun sequencing.</title>
        <authorList>
            <person name="Wang H."/>
            <person name="Zhu P."/>
        </authorList>
    </citation>
    <scope>NUCLEOTIDE SEQUENCE [LARGE SCALE GENOMIC DNA]</scope>
    <source>
        <strain evidence="1">TY</strain>
    </source>
</reference>
<dbReference type="STRING" id="621456.BJP26_15405"/>
<dbReference type="Pfam" id="PF11902">
    <property type="entry name" value="DUF3422"/>
    <property type="match status" value="1"/>
</dbReference>
<proteinExistence type="predicted"/>
<evidence type="ECO:0000313" key="1">
    <source>
        <dbReference type="EMBL" id="KZB96198.1"/>
    </source>
</evidence>
<gene>
    <name evidence="1" type="ORF">AVM11_14440</name>
</gene>
<dbReference type="Proteomes" id="UP000078460">
    <property type="component" value="Unassembled WGS sequence"/>
</dbReference>
<accession>A0A175Y6M1</accession>
<keyword evidence="2" id="KW-1185">Reference proteome</keyword>
<comment type="caution">
    <text evidence="1">The sequence shown here is derived from an EMBL/GenBank/DDBJ whole genome shotgun (WGS) entry which is preliminary data.</text>
</comment>